<evidence type="ECO:0000259" key="2">
    <source>
        <dbReference type="Pfam" id="PF14111"/>
    </source>
</evidence>
<gene>
    <name evidence="3" type="ORF">DKX38_000854</name>
</gene>
<feature type="compositionally biased region" description="Basic residues" evidence="1">
    <location>
        <begin position="261"/>
        <end position="271"/>
    </location>
</feature>
<reference evidence="4" key="1">
    <citation type="journal article" date="2019" name="Gigascience">
        <title>De novo genome assembly of the endangered Acer yangbiense, a plant species with extremely small populations endemic to Yunnan Province, China.</title>
        <authorList>
            <person name="Yang J."/>
            <person name="Wariss H.M."/>
            <person name="Tao L."/>
            <person name="Zhang R."/>
            <person name="Yun Q."/>
            <person name="Hollingsworth P."/>
            <person name="Dao Z."/>
            <person name="Luo G."/>
            <person name="Guo H."/>
            <person name="Ma Y."/>
            <person name="Sun W."/>
        </authorList>
    </citation>
    <scope>NUCLEOTIDE SEQUENCE [LARGE SCALE GENOMIC DNA]</scope>
    <source>
        <strain evidence="4">cv. br00</strain>
    </source>
</reference>
<feature type="domain" description="DUF4283" evidence="2">
    <location>
        <begin position="102"/>
        <end position="170"/>
    </location>
</feature>
<dbReference type="InterPro" id="IPR040256">
    <property type="entry name" value="At4g02000-like"/>
</dbReference>
<evidence type="ECO:0000313" key="4">
    <source>
        <dbReference type="Proteomes" id="UP000326939"/>
    </source>
</evidence>
<proteinExistence type="predicted"/>
<comment type="caution">
    <text evidence="3">The sequence shown here is derived from an EMBL/GenBank/DDBJ whole genome shotgun (WGS) entry which is preliminary data.</text>
</comment>
<keyword evidence="4" id="KW-1185">Reference proteome</keyword>
<feature type="compositionally biased region" description="Basic and acidic residues" evidence="1">
    <location>
        <begin position="720"/>
        <end position="729"/>
    </location>
</feature>
<feature type="region of interest" description="Disordered" evidence="1">
    <location>
        <begin position="720"/>
        <end position="743"/>
    </location>
</feature>
<feature type="compositionally biased region" description="Polar residues" evidence="1">
    <location>
        <begin position="43"/>
        <end position="53"/>
    </location>
</feature>
<accession>A0A5N5P1K7</accession>
<sequence length="778" mass="87485">MPSSEQNPTQKRPQLPIPPTKMPSTEQNPNQKRTQLPTPPTTKEPQNDNNNKPQGLEPVPTSWADRVRVTNSSTRHTLEAIPQQPLGSRLMIPAGMKMLNVDHWSRCMIGCFTGYRIPYHAVNLIARKVWDSYGLEQVLTVADGFFIFRFKSEEDVLEIIEKGPWMFGDASIPFIRQFEVESPLSKVPVKVTVEYEWKPSRCEACQSFGHKCPAMEKTKVGGEKLTDGEHQHTSDQAEEREEPQPPADNSPWRQIAEGARQRSRSRPKHREGKQPWIDVSPSRRATKKVADPGLQVSGPVMQKIQIKQVSESSKQSTVGADGQNCAASRKANQLCCGDMQGHEGTPNVDLDVETGVEEEGSSKPSGSHVSTEGDEATTTSPAWVTCDVLSKADGSSIRVTFVYGLNLPVDPHGIVTVGTSIGILIWMSIHLVLLRRSSFKFLYRLLSTWSASKAEFQARLASDHSPIVLSLVPPSLRQKARFKFLNLWTKQEGYEEAVRAAWAVEVHGNPISRLTSKLRILKGFLKSKLGHHTHDISHKVIMAKEKWHAVQRQLDRNPRDQDIKSREREACYLYNKLNADAESFFKQRSRVQWLKLGDKNTAYFHRSLLHRRARNHIHSFTSDTGEVVREPMEMGNMAANYFQTLLTDPSHPADNRIDNSMYTETECNKRIFQQLSQPAATVGEAIFQVIRDQIMSSNGISLADGTRAIWNIPWPARPLRDTGHDRPTDLDSSPTGPVKVSGAHSTCIGKKRVDEEFGQVSLLNRKLHKYTPGLHSLH</sequence>
<feature type="compositionally biased region" description="Basic and acidic residues" evidence="1">
    <location>
        <begin position="222"/>
        <end position="237"/>
    </location>
</feature>
<dbReference type="Proteomes" id="UP000326939">
    <property type="component" value="Chromosome 1"/>
</dbReference>
<protein>
    <recommendedName>
        <fullName evidence="2">DUF4283 domain-containing protein</fullName>
    </recommendedName>
</protein>
<organism evidence="3 4">
    <name type="scientific">Salix brachista</name>
    <dbReference type="NCBI Taxonomy" id="2182728"/>
    <lineage>
        <taxon>Eukaryota</taxon>
        <taxon>Viridiplantae</taxon>
        <taxon>Streptophyta</taxon>
        <taxon>Embryophyta</taxon>
        <taxon>Tracheophyta</taxon>
        <taxon>Spermatophyta</taxon>
        <taxon>Magnoliopsida</taxon>
        <taxon>eudicotyledons</taxon>
        <taxon>Gunneridae</taxon>
        <taxon>Pentapetalae</taxon>
        <taxon>rosids</taxon>
        <taxon>fabids</taxon>
        <taxon>Malpighiales</taxon>
        <taxon>Salicaceae</taxon>
        <taxon>Saliceae</taxon>
        <taxon>Salix</taxon>
    </lineage>
</organism>
<feature type="compositionally biased region" description="Polar residues" evidence="1">
    <location>
        <begin position="1"/>
        <end position="12"/>
    </location>
</feature>
<feature type="region of interest" description="Disordered" evidence="1">
    <location>
        <begin position="355"/>
        <end position="378"/>
    </location>
</feature>
<evidence type="ECO:0000256" key="1">
    <source>
        <dbReference type="SAM" id="MobiDB-lite"/>
    </source>
</evidence>
<dbReference type="Pfam" id="PF14111">
    <property type="entry name" value="DUF4283"/>
    <property type="match status" value="1"/>
</dbReference>
<feature type="compositionally biased region" description="Polar residues" evidence="1">
    <location>
        <begin position="22"/>
        <end position="36"/>
    </location>
</feature>
<evidence type="ECO:0000313" key="3">
    <source>
        <dbReference type="EMBL" id="KAB5573660.1"/>
    </source>
</evidence>
<dbReference type="PANTHER" id="PTHR31286">
    <property type="entry name" value="GLYCINE-RICH CELL WALL STRUCTURAL PROTEIN 1.8-LIKE"/>
    <property type="match status" value="1"/>
</dbReference>
<feature type="region of interest" description="Disordered" evidence="1">
    <location>
        <begin position="1"/>
        <end position="64"/>
    </location>
</feature>
<dbReference type="PANTHER" id="PTHR31286:SF99">
    <property type="entry name" value="DUF4283 DOMAIN-CONTAINING PROTEIN"/>
    <property type="match status" value="1"/>
</dbReference>
<dbReference type="InterPro" id="IPR025558">
    <property type="entry name" value="DUF4283"/>
</dbReference>
<dbReference type="AlphaFoldDB" id="A0A5N5P1K7"/>
<dbReference type="EMBL" id="VDCV01000001">
    <property type="protein sequence ID" value="KAB5573660.1"/>
    <property type="molecule type" value="Genomic_DNA"/>
</dbReference>
<feature type="region of interest" description="Disordered" evidence="1">
    <location>
        <begin position="222"/>
        <end position="300"/>
    </location>
</feature>
<feature type="compositionally biased region" description="Polar residues" evidence="1">
    <location>
        <begin position="362"/>
        <end position="378"/>
    </location>
</feature>
<name>A0A5N5P1K7_9ROSI</name>